<dbReference type="EMBL" id="JAERUA010000006">
    <property type="protein sequence ID" value="KAI1898643.1"/>
    <property type="molecule type" value="Genomic_DNA"/>
</dbReference>
<evidence type="ECO:0000313" key="3">
    <source>
        <dbReference type="Proteomes" id="UP000829720"/>
    </source>
</evidence>
<comment type="caution">
    <text evidence="2">The sequence shown here is derived from an EMBL/GenBank/DDBJ whole genome shotgun (WGS) entry which is preliminary data.</text>
</comment>
<dbReference type="PANTHER" id="PTHR14652">
    <property type="entry name" value="TYPE 2 DNA TOPOISOMERASE 6 SUBUNIT B-LIKE"/>
    <property type="match status" value="1"/>
</dbReference>
<evidence type="ECO:0000256" key="1">
    <source>
        <dbReference type="SAM" id="MobiDB-lite"/>
    </source>
</evidence>
<dbReference type="PANTHER" id="PTHR14652:SF2">
    <property type="entry name" value="TYPE 2 DNA TOPOISOMERASE 6 SUBUNIT B-LIKE"/>
    <property type="match status" value="1"/>
</dbReference>
<feature type="compositionally biased region" description="Basic and acidic residues" evidence="1">
    <location>
        <begin position="300"/>
        <end position="313"/>
    </location>
</feature>
<evidence type="ECO:0000313" key="2">
    <source>
        <dbReference type="EMBL" id="KAI1898643.1"/>
    </source>
</evidence>
<organism evidence="2 3">
    <name type="scientific">Albula goreensis</name>
    <dbReference type="NCBI Taxonomy" id="1534307"/>
    <lineage>
        <taxon>Eukaryota</taxon>
        <taxon>Metazoa</taxon>
        <taxon>Chordata</taxon>
        <taxon>Craniata</taxon>
        <taxon>Vertebrata</taxon>
        <taxon>Euteleostomi</taxon>
        <taxon>Actinopterygii</taxon>
        <taxon>Neopterygii</taxon>
        <taxon>Teleostei</taxon>
        <taxon>Albuliformes</taxon>
        <taxon>Albulidae</taxon>
        <taxon>Albula</taxon>
    </lineage>
</organism>
<protein>
    <submittedName>
        <fullName evidence="2">Uncharacterized protein</fullName>
    </submittedName>
</protein>
<keyword evidence="3" id="KW-1185">Reference proteome</keyword>
<dbReference type="Pfam" id="PF15091">
    <property type="entry name" value="DUF4554"/>
    <property type="match status" value="1"/>
</dbReference>
<sequence length="393" mass="44412">MWQRPACVGRPACSPWQPSAPVWSSIPTGQPTSQKYTYPSCFHTYISGHSAEFLCQLASALTWKQFGLSGVRCIERLSSVGELCSEMVYIVEREHSQITESEQTPITEQTLVLLLFIQHNDPFHSQLADYMASEEILEQHLDQILLYNKELLKSALHSVVESTLKGLMKRLKVRERIVSSLPVILSSLSTVVTSSSSLEFRTACVDRMKALDTHELTSRLHQSLQKVTADRFLPSRKCDNSKWYLSPALEAENISACMKSKMRREEGICKALRKPAGQMSCPTKRPWGDKQDSNLVPLKQEPRRSPMRTEHHLQPSLSLKSPPVYTVPHHGKENDQPCQEDMLWLQEVSNMCDWEEDSGDTASIWTASHGCKDYVVDGETALTNGEDSLHCLH</sequence>
<reference evidence="2" key="1">
    <citation type="submission" date="2021-01" db="EMBL/GenBank/DDBJ databases">
        <authorList>
            <person name="Zahm M."/>
            <person name="Roques C."/>
            <person name="Cabau C."/>
            <person name="Klopp C."/>
            <person name="Donnadieu C."/>
            <person name="Jouanno E."/>
            <person name="Lampietro C."/>
            <person name="Louis A."/>
            <person name="Herpin A."/>
            <person name="Echchiki A."/>
            <person name="Berthelot C."/>
            <person name="Parey E."/>
            <person name="Roest-Crollius H."/>
            <person name="Braasch I."/>
            <person name="Postlethwait J."/>
            <person name="Bobe J."/>
            <person name="Montfort J."/>
            <person name="Bouchez O."/>
            <person name="Begum T."/>
            <person name="Mejri S."/>
            <person name="Adams A."/>
            <person name="Chen W.-J."/>
            <person name="Guiguen Y."/>
        </authorList>
    </citation>
    <scope>NUCLEOTIDE SEQUENCE</scope>
    <source>
        <tissue evidence="2">Blood</tissue>
    </source>
</reference>
<dbReference type="InterPro" id="IPR028040">
    <property type="entry name" value="TopoVIB-like"/>
</dbReference>
<gene>
    <name evidence="2" type="ORF">AGOR_G00074490</name>
</gene>
<dbReference type="AlphaFoldDB" id="A0A8T3DN37"/>
<dbReference type="GO" id="GO:0042138">
    <property type="term" value="P:meiotic DNA double-strand break formation"/>
    <property type="evidence" value="ECO:0007669"/>
    <property type="project" value="InterPro"/>
</dbReference>
<dbReference type="Proteomes" id="UP000829720">
    <property type="component" value="Unassembled WGS sequence"/>
</dbReference>
<proteinExistence type="predicted"/>
<feature type="region of interest" description="Disordered" evidence="1">
    <location>
        <begin position="278"/>
        <end position="336"/>
    </location>
</feature>
<name>A0A8T3DN37_9TELE</name>
<accession>A0A8T3DN37</accession>
<dbReference type="OrthoDB" id="8810337at2759"/>